<dbReference type="Gene3D" id="3.90.950.20">
    <property type="entry name" value="CinA-like"/>
    <property type="match status" value="1"/>
</dbReference>
<dbReference type="AlphaFoldDB" id="A0A0S8JZZ7"/>
<dbReference type="NCBIfam" id="TIGR00199">
    <property type="entry name" value="PncC_domain"/>
    <property type="match status" value="1"/>
</dbReference>
<evidence type="ECO:0000313" key="3">
    <source>
        <dbReference type="Proteomes" id="UP000050975"/>
    </source>
</evidence>
<dbReference type="Proteomes" id="UP000050975">
    <property type="component" value="Unassembled WGS sequence"/>
</dbReference>
<dbReference type="EMBL" id="LJVE01000016">
    <property type="protein sequence ID" value="KPL15367.1"/>
    <property type="molecule type" value="Genomic_DNA"/>
</dbReference>
<protein>
    <recommendedName>
        <fullName evidence="1">CinA C-terminal domain-containing protein</fullName>
    </recommendedName>
</protein>
<dbReference type="SUPFAM" id="SSF142433">
    <property type="entry name" value="CinA-like"/>
    <property type="match status" value="1"/>
</dbReference>
<accession>A0A0S8JZZ7</accession>
<reference evidence="2 3" key="1">
    <citation type="journal article" date="2015" name="Microbiome">
        <title>Genomic resolution of linkages in carbon, nitrogen, and sulfur cycling among widespread estuary sediment bacteria.</title>
        <authorList>
            <person name="Baker B.J."/>
            <person name="Lazar C.S."/>
            <person name="Teske A.P."/>
            <person name="Dick G.J."/>
        </authorList>
    </citation>
    <scope>NUCLEOTIDE SEQUENCE [LARGE SCALE GENOMIC DNA]</scope>
    <source>
        <strain evidence="2">SM1_77</strain>
    </source>
</reference>
<name>A0A0S8JZZ7_UNCW3</name>
<feature type="domain" description="CinA C-terminal" evidence="1">
    <location>
        <begin position="4"/>
        <end position="157"/>
    </location>
</feature>
<evidence type="ECO:0000313" key="2">
    <source>
        <dbReference type="EMBL" id="KPL15367.1"/>
    </source>
</evidence>
<dbReference type="InterPro" id="IPR036653">
    <property type="entry name" value="CinA-like_C"/>
</dbReference>
<organism evidence="2 3">
    <name type="scientific">candidate division WOR_3 bacterium SM1_77</name>
    <dbReference type="NCBI Taxonomy" id="1703778"/>
    <lineage>
        <taxon>Bacteria</taxon>
        <taxon>Bacteria division WOR-3</taxon>
    </lineage>
</organism>
<dbReference type="InterPro" id="IPR008136">
    <property type="entry name" value="CinA_C"/>
</dbReference>
<proteinExistence type="predicted"/>
<dbReference type="Pfam" id="PF02464">
    <property type="entry name" value="CinA"/>
    <property type="match status" value="1"/>
</dbReference>
<sequence>MRNDTLARQIGKLLATKKLTISVCESCTAGMLGAAFTSISGSSKYFQGGFIAYSDTVKKKIVGVKARTLEHFGAVSAESAWEMALGVKKKIKSDIGIAVSGIAGPGGGSKEKPIGTVYIAVAMEKTVTVKRFLFKGRRQTIRRSACKHALELLREELRNV</sequence>
<evidence type="ECO:0000259" key="1">
    <source>
        <dbReference type="Pfam" id="PF02464"/>
    </source>
</evidence>
<comment type="caution">
    <text evidence="2">The sequence shown here is derived from an EMBL/GenBank/DDBJ whole genome shotgun (WGS) entry which is preliminary data.</text>
</comment>
<gene>
    <name evidence="2" type="ORF">AMJ74_01690</name>
</gene>